<dbReference type="SMART" id="SM00278">
    <property type="entry name" value="HhH1"/>
    <property type="match status" value="2"/>
</dbReference>
<evidence type="ECO:0000256" key="1">
    <source>
        <dbReference type="HAMAP-Rule" id="MF_00031"/>
    </source>
</evidence>
<dbReference type="GO" id="GO:0005737">
    <property type="term" value="C:cytoplasm"/>
    <property type="evidence" value="ECO:0007669"/>
    <property type="project" value="UniProtKB-SubCell"/>
</dbReference>
<dbReference type="GO" id="GO:0048476">
    <property type="term" value="C:Holliday junction resolvase complex"/>
    <property type="evidence" value="ECO:0007669"/>
    <property type="project" value="UniProtKB-UniRule"/>
</dbReference>
<name>A0A240UKR0_9GAMM</name>
<dbReference type="InterPro" id="IPR036267">
    <property type="entry name" value="RuvA_C_sf"/>
</dbReference>
<dbReference type="HAMAP" id="MF_00031">
    <property type="entry name" value="DNA_HJ_migration_RuvA"/>
    <property type="match status" value="1"/>
</dbReference>
<keyword evidence="1" id="KW-0233">DNA recombination</keyword>
<keyword evidence="1" id="KW-0963">Cytoplasm</keyword>
<dbReference type="InterPro" id="IPR011114">
    <property type="entry name" value="RuvA_C"/>
</dbReference>
<dbReference type="InterPro" id="IPR012340">
    <property type="entry name" value="NA-bd_OB-fold"/>
</dbReference>
<dbReference type="InterPro" id="IPR003583">
    <property type="entry name" value="Hlx-hairpin-Hlx_DNA-bd_motif"/>
</dbReference>
<comment type="function">
    <text evidence="1">The RuvA-RuvB-RuvC complex processes Holliday junction (HJ) DNA during genetic recombination and DNA repair, while the RuvA-RuvB complex plays an important role in the rescue of blocked DNA replication forks via replication fork reversal (RFR). RuvA specifically binds to HJ cruciform DNA, conferring on it an open structure. The RuvB hexamer acts as an ATP-dependent pump, pulling dsDNA into and through the RuvAB complex. HJ branch migration allows RuvC to scan DNA until it finds its consensus sequence, where it cleaves and resolves the cruciform DNA.</text>
</comment>
<comment type="similarity">
    <text evidence="1">Belongs to the RuvA family.</text>
</comment>
<dbReference type="GO" id="GO:0009379">
    <property type="term" value="C:Holliday junction helicase complex"/>
    <property type="evidence" value="ECO:0007669"/>
    <property type="project" value="InterPro"/>
</dbReference>
<dbReference type="Gene3D" id="1.10.8.10">
    <property type="entry name" value="DNA helicase RuvA subunit, C-terminal domain"/>
    <property type="match status" value="1"/>
</dbReference>
<evidence type="ECO:0000313" key="2">
    <source>
        <dbReference type="EMBL" id="ART61663.1"/>
    </source>
</evidence>
<dbReference type="Pfam" id="PF01330">
    <property type="entry name" value="RuvA_N"/>
    <property type="match status" value="1"/>
</dbReference>
<keyword evidence="3" id="KW-1185">Reference proteome</keyword>
<gene>
    <name evidence="1" type="primary">ruvA</name>
    <name evidence="2" type="ORF">B9H00_00130</name>
</gene>
<dbReference type="Proteomes" id="UP000194457">
    <property type="component" value="Chromosome"/>
</dbReference>
<dbReference type="GO" id="GO:0009378">
    <property type="term" value="F:four-way junction helicase activity"/>
    <property type="evidence" value="ECO:0007669"/>
    <property type="project" value="InterPro"/>
</dbReference>
<dbReference type="SUPFAM" id="SSF47781">
    <property type="entry name" value="RuvA domain 2-like"/>
    <property type="match status" value="1"/>
</dbReference>
<feature type="region of interest" description="Domain I" evidence="1">
    <location>
        <begin position="1"/>
        <end position="64"/>
    </location>
</feature>
<accession>A0A240UKR0</accession>
<keyword evidence="1" id="KW-0227">DNA damage</keyword>
<protein>
    <recommendedName>
        <fullName evidence="1">Holliday junction branch migration complex subunit RuvA</fullName>
    </recommendedName>
</protein>
<evidence type="ECO:0000313" key="3">
    <source>
        <dbReference type="Proteomes" id="UP000194457"/>
    </source>
</evidence>
<dbReference type="EMBL" id="CP021358">
    <property type="protein sequence ID" value="ART61663.1"/>
    <property type="molecule type" value="Genomic_DNA"/>
</dbReference>
<dbReference type="InterPro" id="IPR010994">
    <property type="entry name" value="RuvA_2-like"/>
</dbReference>
<dbReference type="Pfam" id="PF07499">
    <property type="entry name" value="RuvA_C"/>
    <property type="match status" value="1"/>
</dbReference>
<dbReference type="OrthoDB" id="5293449at2"/>
<dbReference type="CDD" id="cd14332">
    <property type="entry name" value="UBA_RuvA_C"/>
    <property type="match status" value="1"/>
</dbReference>
<comment type="domain">
    <text evidence="1">Has three domains with a flexible linker between the domains II and III and assumes an 'L' shape. Domain III is highly mobile and contacts RuvB.</text>
</comment>
<dbReference type="SUPFAM" id="SSF50249">
    <property type="entry name" value="Nucleic acid-binding proteins"/>
    <property type="match status" value="1"/>
</dbReference>
<comment type="subcellular location">
    <subcellularLocation>
        <location evidence="1">Cytoplasm</location>
    </subcellularLocation>
</comment>
<dbReference type="NCBIfam" id="TIGR00084">
    <property type="entry name" value="ruvA"/>
    <property type="match status" value="1"/>
</dbReference>
<proteinExistence type="inferred from homology"/>
<comment type="subunit">
    <text evidence="1">Homotetramer. Forms an RuvA(8)-RuvB(12)-Holliday junction (HJ) complex. HJ DNA is sandwiched between 2 RuvA tetramers; dsDNA enters through RuvA and exits via RuvB. An RuvB hexamer assembles on each DNA strand where it exits the tetramer. Each RuvB hexamer is contacted by two RuvA subunits (via domain III) on 2 adjacent RuvB subunits; this complex drives branch migration. In the full resolvosome a probable DNA-RuvA(4)-RuvB(12)-RuvC(2) complex forms which resolves the HJ.</text>
</comment>
<dbReference type="GO" id="GO:0006281">
    <property type="term" value="P:DNA repair"/>
    <property type="evidence" value="ECO:0007669"/>
    <property type="project" value="UniProtKB-UniRule"/>
</dbReference>
<dbReference type="RefSeq" id="WP_086898938.1">
    <property type="nucleotide sequence ID" value="NZ_CP021358.1"/>
</dbReference>
<keyword evidence="1" id="KW-0238">DNA-binding</keyword>
<feature type="region of interest" description="Domain III" evidence="1">
    <location>
        <begin position="154"/>
        <end position="212"/>
    </location>
</feature>
<dbReference type="AlphaFoldDB" id="A0A240UKR0"/>
<dbReference type="Pfam" id="PF14520">
    <property type="entry name" value="HHH_5"/>
    <property type="match status" value="1"/>
</dbReference>
<comment type="caution">
    <text evidence="1">Lacks conserved residue(s) required for the propagation of feature annotation.</text>
</comment>
<dbReference type="SUPFAM" id="SSF46929">
    <property type="entry name" value="DNA helicase RuvA subunit, C-terminal domain"/>
    <property type="match status" value="1"/>
</dbReference>
<reference evidence="2 3" key="1">
    <citation type="submission" date="2017-05" db="EMBL/GenBank/DDBJ databases">
        <authorList>
            <person name="Song R."/>
            <person name="Chenine A.L."/>
            <person name="Ruprecht R.M."/>
        </authorList>
    </citation>
    <scope>NUCLEOTIDE SEQUENCE [LARGE SCALE GENOMIC DNA]</scope>
    <source>
        <strain evidence="2">SW32</strain>
    </source>
</reference>
<dbReference type="InterPro" id="IPR013849">
    <property type="entry name" value="DNA_helicase_Holl-junc_RuvA_I"/>
</dbReference>
<sequence length="212" mass="23535">MIGRLHGQLLEKKPPLIVIDVHGVGYELEASMNTLLALPAPGETVRLYTHLSVREDAHLLYGFIDETERRLFRELIRISGVGPRLALAILSGMDRQQFMKSVMEDDTKTLTRLPGVGKKTAERLIIEMRDRFKHWPEFEQMEQGVEEAELPLESDNHADAEAALIALGYKPTEAARMLSGLDTAQSTEALIKAALSDRLAGGDMRSSKGRAS</sequence>
<dbReference type="GO" id="GO:0005524">
    <property type="term" value="F:ATP binding"/>
    <property type="evidence" value="ECO:0007669"/>
    <property type="project" value="InterPro"/>
</dbReference>
<dbReference type="Gene3D" id="1.10.150.20">
    <property type="entry name" value="5' to 3' exonuclease, C-terminal subdomain"/>
    <property type="match status" value="1"/>
</dbReference>
<organism evidence="2 3">
    <name type="scientific">Kushneria marisflavi</name>
    <dbReference type="NCBI Taxonomy" id="157779"/>
    <lineage>
        <taxon>Bacteria</taxon>
        <taxon>Pseudomonadati</taxon>
        <taxon>Pseudomonadota</taxon>
        <taxon>Gammaproteobacteria</taxon>
        <taxon>Oceanospirillales</taxon>
        <taxon>Halomonadaceae</taxon>
        <taxon>Kushneria</taxon>
    </lineage>
</organism>
<dbReference type="GO" id="GO:0000400">
    <property type="term" value="F:four-way junction DNA binding"/>
    <property type="evidence" value="ECO:0007669"/>
    <property type="project" value="UniProtKB-UniRule"/>
</dbReference>
<dbReference type="Gene3D" id="2.40.50.140">
    <property type="entry name" value="Nucleic acid-binding proteins"/>
    <property type="match status" value="1"/>
</dbReference>
<keyword evidence="1" id="KW-0234">DNA repair</keyword>
<dbReference type="InterPro" id="IPR000085">
    <property type="entry name" value="RuvA"/>
</dbReference>
<dbReference type="GO" id="GO:0006310">
    <property type="term" value="P:DNA recombination"/>
    <property type="evidence" value="ECO:0007669"/>
    <property type="project" value="UniProtKB-UniRule"/>
</dbReference>
<dbReference type="KEGG" id="kma:B9H00_00130"/>